<dbReference type="AlphaFoldDB" id="N8WF70"/>
<dbReference type="eggNOG" id="ENOG5031RRB">
    <property type="taxonomic scope" value="Bacteria"/>
</dbReference>
<evidence type="ECO:0000313" key="2">
    <source>
        <dbReference type="Proteomes" id="UP000013049"/>
    </source>
</evidence>
<protein>
    <submittedName>
        <fullName evidence="1">Uncharacterized protein</fullName>
    </submittedName>
</protein>
<dbReference type="Proteomes" id="UP000013049">
    <property type="component" value="Unassembled WGS sequence"/>
</dbReference>
<dbReference type="RefSeq" id="WP_004775554.1">
    <property type="nucleotide sequence ID" value="NZ_KB849367.1"/>
</dbReference>
<sequence length="362" mass="41320">MNSKVESIDLEVIRADLLKKVNLLRKRRYPFSSINEIAEKNGISSSNGYDSLLKKILQLSKGDVSKILIDFQKALTPEVVKHCLYANKAISIYKLSDGVDLNDLEKSLNALTPNLSIDNKYYSIETDIEKDFIARFSPDDDMSIFVYHDQRSYVFRSKEESSTIINSFNEELDPLDENQEILELIKVIKVTIPTFDFVVLDKRLKILIIGFDLAYVFPKAMINKALDQLENKIKKIKGLNHINRLNFRNAIENMEIETDGIVFGHAFCSSGGTFNHLGKTSSKRADVRKDSFFTKGSTGEILDYYGIRKRYNTGKRDCAVTVALSYREYKASALTPIYVAVLDYMQDANDLRYCCKKLLDNS</sequence>
<comment type="caution">
    <text evidence="1">The sequence shown here is derived from an EMBL/GenBank/DDBJ whole genome shotgun (WGS) entry which is preliminary data.</text>
</comment>
<dbReference type="HOGENOM" id="CLU_764244_0_0_6"/>
<name>N8WF70_9GAMM</name>
<reference evidence="1 2" key="1">
    <citation type="submission" date="2013-02" db="EMBL/GenBank/DDBJ databases">
        <title>The Genome Sequence of Acinetobacter sp. NIPH 758.</title>
        <authorList>
            <consortium name="The Broad Institute Genome Sequencing Platform"/>
            <consortium name="The Broad Institute Genome Sequencing Center for Infectious Disease"/>
            <person name="Cerqueira G."/>
            <person name="Feldgarden M."/>
            <person name="Courvalin P."/>
            <person name="Perichon B."/>
            <person name="Grillot-Courvalin C."/>
            <person name="Clermont D."/>
            <person name="Rocha E."/>
            <person name="Yoon E.-J."/>
            <person name="Nemec A."/>
            <person name="Walker B."/>
            <person name="Young S.K."/>
            <person name="Zeng Q."/>
            <person name="Gargeya S."/>
            <person name="Fitzgerald M."/>
            <person name="Haas B."/>
            <person name="Abouelleil A."/>
            <person name="Alvarado L."/>
            <person name="Arachchi H.M."/>
            <person name="Berlin A.M."/>
            <person name="Chapman S.B."/>
            <person name="Dewar J."/>
            <person name="Goldberg J."/>
            <person name="Griggs A."/>
            <person name="Gujja S."/>
            <person name="Hansen M."/>
            <person name="Howarth C."/>
            <person name="Imamovic A."/>
            <person name="Larimer J."/>
            <person name="McCowan C."/>
            <person name="Murphy C."/>
            <person name="Neiman D."/>
            <person name="Pearson M."/>
            <person name="Priest M."/>
            <person name="Roberts A."/>
            <person name="Saif S."/>
            <person name="Shea T."/>
            <person name="Sisk P."/>
            <person name="Sykes S."/>
            <person name="Wortman J."/>
            <person name="Nusbaum C."/>
            <person name="Birren B."/>
        </authorList>
    </citation>
    <scope>NUCLEOTIDE SEQUENCE [LARGE SCALE GENOMIC DNA]</scope>
    <source>
        <strain evidence="1 2">NIPH 758</strain>
    </source>
</reference>
<gene>
    <name evidence="1" type="ORF">F971_00852</name>
</gene>
<evidence type="ECO:0000313" key="1">
    <source>
        <dbReference type="EMBL" id="ENU93594.1"/>
    </source>
</evidence>
<organism evidence="1 2">
    <name type="scientific">Acinetobacter vivianii</name>
    <dbReference type="NCBI Taxonomy" id="1776742"/>
    <lineage>
        <taxon>Bacteria</taxon>
        <taxon>Pseudomonadati</taxon>
        <taxon>Pseudomonadota</taxon>
        <taxon>Gammaproteobacteria</taxon>
        <taxon>Moraxellales</taxon>
        <taxon>Moraxellaceae</taxon>
        <taxon>Acinetobacter</taxon>
    </lineage>
</organism>
<dbReference type="PATRIC" id="fig|1217712.3.peg.815"/>
<accession>N8WF70</accession>
<dbReference type="EMBL" id="APPC01000012">
    <property type="protein sequence ID" value="ENU93594.1"/>
    <property type="molecule type" value="Genomic_DNA"/>
</dbReference>
<proteinExistence type="predicted"/>